<keyword evidence="2" id="KW-1133">Transmembrane helix</keyword>
<keyword evidence="2" id="KW-0472">Membrane</keyword>
<dbReference type="OrthoDB" id="5272418at2759"/>
<feature type="compositionally biased region" description="Basic and acidic residues" evidence="1">
    <location>
        <begin position="224"/>
        <end position="236"/>
    </location>
</feature>
<organism evidence="4">
    <name type="scientific">Grosmannia clavigera (strain kw1407 / UAMH 11150)</name>
    <name type="common">Blue stain fungus</name>
    <name type="synonym">Graphiocladiella clavigera</name>
    <dbReference type="NCBI Taxonomy" id="655863"/>
    <lineage>
        <taxon>Eukaryota</taxon>
        <taxon>Fungi</taxon>
        <taxon>Dikarya</taxon>
        <taxon>Ascomycota</taxon>
        <taxon>Pezizomycotina</taxon>
        <taxon>Sordariomycetes</taxon>
        <taxon>Sordariomycetidae</taxon>
        <taxon>Ophiostomatales</taxon>
        <taxon>Ophiostomataceae</taxon>
        <taxon>Leptographium</taxon>
    </lineage>
</organism>
<evidence type="ECO:0000256" key="1">
    <source>
        <dbReference type="SAM" id="MobiDB-lite"/>
    </source>
</evidence>
<dbReference type="GeneID" id="25980775"/>
<dbReference type="eggNOG" id="ENOG502T449">
    <property type="taxonomic scope" value="Eukaryota"/>
</dbReference>
<evidence type="ECO:0000256" key="2">
    <source>
        <dbReference type="SAM" id="Phobius"/>
    </source>
</evidence>
<sequence length="236" mass="25056">MDQPQPCLRGRPHGQTAARACYIAGVVSILACMAGLIVAVAMRHGESKRLQPEGNIQARYLPEPGPLDSSDMRKGPGGPWSDGQYAYYCGNFRTGQPGTIRLGAASLRAANVSVVAPAGGCLRVFCSDTSAVYVCNDRNDVSQTLCGYDIAWMAERLGLLCCDANHGRSAQLFHPTDRWNTVIGYGNCRHAADETPASFGVGNGGVNGDCVPNESLTGTPGRIVRPEDEGPGEERE</sequence>
<proteinExistence type="predicted"/>
<keyword evidence="2" id="KW-0812">Transmembrane</keyword>
<dbReference type="HOGENOM" id="CLU_1175540_0_0_1"/>
<dbReference type="EMBL" id="GL629801">
    <property type="protein sequence ID" value="EFX00249.1"/>
    <property type="molecule type" value="Genomic_DNA"/>
</dbReference>
<gene>
    <name evidence="3" type="ORF">CMQ_7251</name>
</gene>
<accession>F0XP51</accession>
<name>F0XP51_GROCL</name>
<dbReference type="InParanoid" id="F0XP51"/>
<feature type="transmembrane region" description="Helical" evidence="2">
    <location>
        <begin position="21"/>
        <end position="42"/>
    </location>
</feature>
<feature type="region of interest" description="Disordered" evidence="1">
    <location>
        <begin position="213"/>
        <end position="236"/>
    </location>
</feature>
<dbReference type="Proteomes" id="UP000007796">
    <property type="component" value="Unassembled WGS sequence"/>
</dbReference>
<dbReference type="RefSeq" id="XP_014169731.1">
    <property type="nucleotide sequence ID" value="XM_014314256.1"/>
</dbReference>
<reference evidence="3 4" key="1">
    <citation type="journal article" date="2011" name="Proc. Natl. Acad. Sci. U.S.A.">
        <title>Genome and transcriptome analyses of the mountain pine beetle-fungal symbiont Grosmannia clavigera, a lodgepole pine pathogen.</title>
        <authorList>
            <person name="DiGuistini S."/>
            <person name="Wang Y."/>
            <person name="Liao N.Y."/>
            <person name="Taylor G."/>
            <person name="Tanguay P."/>
            <person name="Feau N."/>
            <person name="Henrissat B."/>
            <person name="Chan S.K."/>
            <person name="Hesse-Orce U."/>
            <person name="Alamouti S.M."/>
            <person name="Tsui C.K.M."/>
            <person name="Docking R.T."/>
            <person name="Levasseur A."/>
            <person name="Haridas S."/>
            <person name="Robertson G."/>
            <person name="Birol I."/>
            <person name="Holt R.A."/>
            <person name="Marra M.A."/>
            <person name="Hamelin R.C."/>
            <person name="Hirst M."/>
            <person name="Jones S.J.M."/>
            <person name="Bohlmann J."/>
            <person name="Breuil C."/>
        </authorList>
    </citation>
    <scope>NUCLEOTIDE SEQUENCE [LARGE SCALE GENOMIC DNA]</scope>
    <source>
        <strain evidence="4">kw1407 / UAMH 11150</strain>
    </source>
</reference>
<dbReference type="AlphaFoldDB" id="F0XP51"/>
<evidence type="ECO:0000313" key="3">
    <source>
        <dbReference type="EMBL" id="EFX00249.1"/>
    </source>
</evidence>
<keyword evidence="4" id="KW-1185">Reference proteome</keyword>
<evidence type="ECO:0000313" key="4">
    <source>
        <dbReference type="Proteomes" id="UP000007796"/>
    </source>
</evidence>
<protein>
    <submittedName>
        <fullName evidence="3">Uncharacterized protein</fullName>
    </submittedName>
</protein>